<dbReference type="AlphaFoldDB" id="A0A085V651"/>
<dbReference type="InterPro" id="IPR006076">
    <property type="entry name" value="FAD-dep_OxRdtase"/>
</dbReference>
<reference evidence="3 4" key="1">
    <citation type="submission" date="2014-07" db="EMBL/GenBank/DDBJ databases">
        <title>Draft Genome Sequences of Environmental Pseudomonas syringae strains.</title>
        <authorList>
            <person name="Baltrus D.A."/>
            <person name="Berge O."/>
            <person name="Morris C."/>
        </authorList>
    </citation>
    <scope>NUCLEOTIDE SEQUENCE [LARGE SCALE GENOMIC DNA]</scope>
    <source>
        <strain evidence="3 4">CEB003</strain>
    </source>
</reference>
<protein>
    <submittedName>
        <fullName evidence="3">FAD-binding oxidoreductase</fullName>
    </submittedName>
</protein>
<keyword evidence="1" id="KW-0560">Oxidoreductase</keyword>
<evidence type="ECO:0000259" key="2">
    <source>
        <dbReference type="Pfam" id="PF01266"/>
    </source>
</evidence>
<comment type="caution">
    <text evidence="3">The sequence shown here is derived from an EMBL/GenBank/DDBJ whole genome shotgun (WGS) entry which is preliminary data.</text>
</comment>
<dbReference type="InterPro" id="IPR036188">
    <property type="entry name" value="FAD/NAD-bd_sf"/>
</dbReference>
<evidence type="ECO:0000256" key="1">
    <source>
        <dbReference type="ARBA" id="ARBA00023002"/>
    </source>
</evidence>
<organism evidence="3 4">
    <name type="scientific">Pseudomonas syringae</name>
    <dbReference type="NCBI Taxonomy" id="317"/>
    <lineage>
        <taxon>Bacteria</taxon>
        <taxon>Pseudomonadati</taxon>
        <taxon>Pseudomonadota</taxon>
        <taxon>Gammaproteobacteria</taxon>
        <taxon>Pseudomonadales</taxon>
        <taxon>Pseudomonadaceae</taxon>
        <taxon>Pseudomonas</taxon>
    </lineage>
</organism>
<dbReference type="Proteomes" id="UP000028643">
    <property type="component" value="Unassembled WGS sequence"/>
</dbReference>
<accession>A0A085V651</accession>
<dbReference type="PANTHER" id="PTHR13847:SF287">
    <property type="entry name" value="FAD-DEPENDENT OXIDOREDUCTASE DOMAIN-CONTAINING PROTEIN 1"/>
    <property type="match status" value="1"/>
</dbReference>
<dbReference type="GO" id="GO:0005737">
    <property type="term" value="C:cytoplasm"/>
    <property type="evidence" value="ECO:0007669"/>
    <property type="project" value="TreeGrafter"/>
</dbReference>
<dbReference type="EMBL" id="JPQT01000108">
    <property type="protein sequence ID" value="KFE50914.1"/>
    <property type="molecule type" value="Genomic_DNA"/>
</dbReference>
<dbReference type="Pfam" id="PF01266">
    <property type="entry name" value="DAO"/>
    <property type="match status" value="1"/>
</dbReference>
<dbReference type="SUPFAM" id="SSF51905">
    <property type="entry name" value="FAD/NAD(P)-binding domain"/>
    <property type="match status" value="1"/>
</dbReference>
<proteinExistence type="predicted"/>
<feature type="domain" description="FAD dependent oxidoreductase" evidence="2">
    <location>
        <begin position="7"/>
        <end position="342"/>
    </location>
</feature>
<evidence type="ECO:0000313" key="3">
    <source>
        <dbReference type="EMBL" id="KFE50914.1"/>
    </source>
</evidence>
<sequence>MFMDYQVAVIGAGIIGASIAARLCRAGISVALIDKDGSAASGASALSGGLVRLYDPDPLLMELAAYSIGLMREGIFARTYARALRRSGVLYRAGLDQQERISRAIEEHASAHYPMRLISSEELSNEHFPQAASMERVNLYEPQACVGNVRLATALLADCVRRDGLLLEHCAVKAIECRSRHQAHVDLGAATLRCQAVVVAAGAWSRRLVPELQLQTRSIPLARVVTASGCSMPIIDSETQAYAIPLSRHLVQAGCGLREVGEFPEHLGRPDVRNQQDARERVQHLLGTNDPAVLDVLPGFDSYSVDGRPLVGFCNEQSPIYLATGLCGLGFKLAPGIAQIAFEQLQRHLRHQDADGSWSALSPNRAMGRARSLSSVQP</sequence>
<dbReference type="PATRIC" id="fig|317.174.peg.3263"/>
<dbReference type="RefSeq" id="WP_047576185.1">
    <property type="nucleotide sequence ID" value="NZ_JPQT01000108.1"/>
</dbReference>
<evidence type="ECO:0000313" key="4">
    <source>
        <dbReference type="Proteomes" id="UP000028643"/>
    </source>
</evidence>
<dbReference type="Gene3D" id="3.30.9.10">
    <property type="entry name" value="D-Amino Acid Oxidase, subunit A, domain 2"/>
    <property type="match status" value="1"/>
</dbReference>
<dbReference type="Gene3D" id="3.50.50.60">
    <property type="entry name" value="FAD/NAD(P)-binding domain"/>
    <property type="match status" value="1"/>
</dbReference>
<dbReference type="GO" id="GO:0016491">
    <property type="term" value="F:oxidoreductase activity"/>
    <property type="evidence" value="ECO:0007669"/>
    <property type="project" value="UniProtKB-KW"/>
</dbReference>
<gene>
    <name evidence="3" type="ORF">IV02_15950</name>
</gene>
<name>A0A085V651_PSESX</name>
<dbReference type="PANTHER" id="PTHR13847">
    <property type="entry name" value="SARCOSINE DEHYDROGENASE-RELATED"/>
    <property type="match status" value="1"/>
</dbReference>